<name>K7AEL9_9ALTE</name>
<gene>
    <name evidence="4" type="ORF">C427_4476</name>
</gene>
<dbReference type="PATRIC" id="fig|1129794.4.peg.4458"/>
<dbReference type="Proteomes" id="UP000011864">
    <property type="component" value="Chromosome"/>
</dbReference>
<dbReference type="AlphaFoldDB" id="K7AEL9"/>
<evidence type="ECO:0000256" key="1">
    <source>
        <dbReference type="ARBA" id="ARBA00093464"/>
    </source>
</evidence>
<keyword evidence="5" id="KW-1185">Reference proteome</keyword>
<dbReference type="Pfam" id="PF04219">
    <property type="entry name" value="DUF413"/>
    <property type="match status" value="1"/>
</dbReference>
<dbReference type="OrthoDB" id="6400110at2"/>
<dbReference type="RefSeq" id="WP_007640864.1">
    <property type="nucleotide sequence ID" value="NC_020514.1"/>
</dbReference>
<dbReference type="eggNOG" id="COG3085">
    <property type="taxonomic scope" value="Bacteria"/>
</dbReference>
<feature type="region of interest" description="Disordered" evidence="3">
    <location>
        <begin position="93"/>
        <end position="129"/>
    </location>
</feature>
<comment type="similarity">
    <text evidence="1">Belongs to the MaoP family.</text>
</comment>
<evidence type="ECO:0000256" key="3">
    <source>
        <dbReference type="SAM" id="MobiDB-lite"/>
    </source>
</evidence>
<dbReference type="HOGENOM" id="CLU_144599_2_2_6"/>
<evidence type="ECO:0000313" key="5">
    <source>
        <dbReference type="Proteomes" id="UP000011864"/>
    </source>
</evidence>
<evidence type="ECO:0000256" key="2">
    <source>
        <dbReference type="ARBA" id="ARBA00093628"/>
    </source>
</evidence>
<dbReference type="KEGG" id="gps:C427_4476"/>
<feature type="compositionally biased region" description="Acidic residues" evidence="3">
    <location>
        <begin position="106"/>
        <end position="121"/>
    </location>
</feature>
<protein>
    <recommendedName>
        <fullName evidence="2">Macrodomain Ori protein</fullName>
    </recommendedName>
</protein>
<reference evidence="4 5" key="1">
    <citation type="journal article" date="2013" name="Genome Announc.">
        <title>Complete Genome Sequence of Glaciecola psychrophila Strain 170T.</title>
        <authorList>
            <person name="Yin J."/>
            <person name="Chen J."/>
            <person name="Liu G."/>
            <person name="Yu Y."/>
            <person name="Song L."/>
            <person name="Wang X."/>
            <person name="Qu X."/>
        </authorList>
    </citation>
    <scope>NUCLEOTIDE SEQUENCE [LARGE SCALE GENOMIC DNA]</scope>
    <source>
        <strain evidence="4 5">170</strain>
    </source>
</reference>
<accession>K7AEL9</accession>
<dbReference type="STRING" id="1129794.C427_4476"/>
<sequence length="129" mass="14412">MAKLSRDTLVNRMFSDAKNYPYGFSRSGDFSINESKALAQYGCLIAALVDGQIESQNIEDDGLLAAAFGKKEPEGLAEKAWVKYQKQINRYRPGSVHGNHRPTIVEAEDDDDDKDTIEQGDIEVKIEDE</sequence>
<dbReference type="InterPro" id="IPR007335">
    <property type="entry name" value="DUF413"/>
</dbReference>
<evidence type="ECO:0000313" key="4">
    <source>
        <dbReference type="EMBL" id="AGH46578.1"/>
    </source>
</evidence>
<proteinExistence type="inferred from homology"/>
<dbReference type="EMBL" id="CP003837">
    <property type="protein sequence ID" value="AGH46578.1"/>
    <property type="molecule type" value="Genomic_DNA"/>
</dbReference>
<organism evidence="4 5">
    <name type="scientific">Paraglaciecola psychrophila 170</name>
    <dbReference type="NCBI Taxonomy" id="1129794"/>
    <lineage>
        <taxon>Bacteria</taxon>
        <taxon>Pseudomonadati</taxon>
        <taxon>Pseudomonadota</taxon>
        <taxon>Gammaproteobacteria</taxon>
        <taxon>Alteromonadales</taxon>
        <taxon>Alteromonadaceae</taxon>
        <taxon>Paraglaciecola</taxon>
    </lineage>
</organism>